<dbReference type="STRING" id="1367422.A0A178ZBQ2"/>
<feature type="domain" description="Alpha glucuronidase N-terminal" evidence="11">
    <location>
        <begin position="82"/>
        <end position="201"/>
    </location>
</feature>
<evidence type="ECO:0000256" key="8">
    <source>
        <dbReference type="ARBA" id="ARBA00024828"/>
    </source>
</evidence>
<dbReference type="Pfam" id="PF03648">
    <property type="entry name" value="Glyco_hydro_67N"/>
    <property type="match status" value="1"/>
</dbReference>
<evidence type="ECO:0000256" key="1">
    <source>
        <dbReference type="ARBA" id="ARBA00008833"/>
    </source>
</evidence>
<dbReference type="Gene3D" id="3.30.379.10">
    <property type="entry name" value="Chitobiase/beta-hexosaminidase domain 2-like"/>
    <property type="match status" value="1"/>
</dbReference>
<feature type="domain" description="Glycosyl hydrolase family 67 catalytic" evidence="13">
    <location>
        <begin position="208"/>
        <end position="532"/>
    </location>
</feature>
<keyword evidence="15" id="KW-1185">Reference proteome</keyword>
<evidence type="ECO:0000256" key="9">
    <source>
        <dbReference type="ARBA" id="ARBA00048838"/>
    </source>
</evidence>
<dbReference type="AlphaFoldDB" id="A0A178ZBQ2"/>
<evidence type="ECO:0000313" key="14">
    <source>
        <dbReference type="EMBL" id="OAP56515.1"/>
    </source>
</evidence>
<evidence type="ECO:0000256" key="5">
    <source>
        <dbReference type="ARBA" id="ARBA00023277"/>
    </source>
</evidence>
<keyword evidence="6 10" id="KW-0326">Glycosidase</keyword>
<dbReference type="SUPFAM" id="SSF55545">
    <property type="entry name" value="beta-N-acetylhexosaminidase-like domain"/>
    <property type="match status" value="1"/>
</dbReference>
<evidence type="ECO:0000256" key="4">
    <source>
        <dbReference type="ARBA" id="ARBA00022801"/>
    </source>
</evidence>
<dbReference type="InterPro" id="IPR011100">
    <property type="entry name" value="Glyco_hydro_67_cat"/>
</dbReference>
<evidence type="ECO:0000256" key="6">
    <source>
        <dbReference type="ARBA" id="ARBA00023295"/>
    </source>
</evidence>
<dbReference type="InterPro" id="IPR017853">
    <property type="entry name" value="GH"/>
</dbReference>
<evidence type="ECO:0000259" key="12">
    <source>
        <dbReference type="Pfam" id="PF07477"/>
    </source>
</evidence>
<name>A0A178ZBQ2_9EURO</name>
<dbReference type="FunFam" id="3.90.1330.10:FF:000001">
    <property type="entry name" value="Xylan alpha-1,2-glucuronidase"/>
    <property type="match status" value="1"/>
</dbReference>
<feature type="domain" description="Glycosyl hydrolase family 67 C-terminal" evidence="12">
    <location>
        <begin position="534"/>
        <end position="756"/>
    </location>
</feature>
<dbReference type="GO" id="GO:0046559">
    <property type="term" value="F:alpha-glucuronidase activity"/>
    <property type="evidence" value="ECO:0007669"/>
    <property type="project" value="UniProtKB-EC"/>
</dbReference>
<dbReference type="RefSeq" id="XP_018689882.1">
    <property type="nucleotide sequence ID" value="XM_018841201.1"/>
</dbReference>
<dbReference type="PANTHER" id="PTHR39207">
    <property type="entry name" value="ALPHA-GLUCURONIDASE A"/>
    <property type="match status" value="1"/>
</dbReference>
<evidence type="ECO:0000259" key="11">
    <source>
        <dbReference type="Pfam" id="PF03648"/>
    </source>
</evidence>
<dbReference type="Pfam" id="PF07477">
    <property type="entry name" value="Glyco_hydro_67C"/>
    <property type="match status" value="1"/>
</dbReference>
<evidence type="ECO:0000256" key="2">
    <source>
        <dbReference type="ARBA" id="ARBA00012271"/>
    </source>
</evidence>
<organism evidence="14 15">
    <name type="scientific">Fonsecaea erecta</name>
    <dbReference type="NCBI Taxonomy" id="1367422"/>
    <lineage>
        <taxon>Eukaryota</taxon>
        <taxon>Fungi</taxon>
        <taxon>Dikarya</taxon>
        <taxon>Ascomycota</taxon>
        <taxon>Pezizomycotina</taxon>
        <taxon>Eurotiomycetes</taxon>
        <taxon>Chaetothyriomycetidae</taxon>
        <taxon>Chaetothyriales</taxon>
        <taxon>Herpotrichiellaceae</taxon>
        <taxon>Fonsecaea</taxon>
    </lineage>
</organism>
<protein>
    <recommendedName>
        <fullName evidence="2 10">Alpha-glucuronidase</fullName>
        <ecNumber evidence="2 10">3.2.1.139</ecNumber>
    </recommendedName>
</protein>
<dbReference type="SUPFAM" id="SSF51445">
    <property type="entry name" value="(Trans)glycosidases"/>
    <property type="match status" value="1"/>
</dbReference>
<comment type="caution">
    <text evidence="14">The sequence shown here is derived from an EMBL/GenBank/DDBJ whole genome shotgun (WGS) entry which is preliminary data.</text>
</comment>
<accession>A0A178ZBQ2</accession>
<dbReference type="InterPro" id="IPR029018">
    <property type="entry name" value="Hex-like_dom2"/>
</dbReference>
<evidence type="ECO:0000256" key="10">
    <source>
        <dbReference type="RuleBase" id="RU361198"/>
    </source>
</evidence>
<keyword evidence="4 10" id="KW-0378">Hydrolase</keyword>
<dbReference type="InterPro" id="IPR037054">
    <property type="entry name" value="A-glucoronidase_C_sf"/>
</dbReference>
<dbReference type="GO" id="GO:0005576">
    <property type="term" value="C:extracellular region"/>
    <property type="evidence" value="ECO:0007669"/>
    <property type="project" value="UniProtKB-SubCell"/>
</dbReference>
<evidence type="ECO:0000313" key="15">
    <source>
        <dbReference type="Proteomes" id="UP000078343"/>
    </source>
</evidence>
<comment type="subcellular location">
    <subcellularLocation>
        <location evidence="10">Secreted</location>
    </subcellularLocation>
</comment>
<dbReference type="PANTHER" id="PTHR39207:SF1">
    <property type="entry name" value="ALPHA-GLUCURONIDASE A"/>
    <property type="match status" value="1"/>
</dbReference>
<reference evidence="14 15" key="1">
    <citation type="submission" date="2016-04" db="EMBL/GenBank/DDBJ databases">
        <title>Draft genome of Fonsecaea erecta CBS 125763.</title>
        <authorList>
            <person name="Weiss V.A."/>
            <person name="Vicente V.A."/>
            <person name="Raittz R.T."/>
            <person name="Moreno L.F."/>
            <person name="De Souza E.M."/>
            <person name="Pedrosa F.O."/>
            <person name="Steffens M.B."/>
            <person name="Faoro H."/>
            <person name="Tadra-Sfeir M.Z."/>
            <person name="Najafzadeh M.J."/>
            <person name="Felipe M.S."/>
            <person name="Teixeira M."/>
            <person name="Sun J."/>
            <person name="Xi L."/>
            <person name="Gomes R."/>
            <person name="De Azevedo C.M."/>
            <person name="Salgado C.G."/>
            <person name="Da Silva M.B."/>
            <person name="Nascimento M.F."/>
            <person name="Queiroz-Telles F."/>
            <person name="Attili D.S."/>
            <person name="Gorbushina A."/>
        </authorList>
    </citation>
    <scope>NUCLEOTIDE SEQUENCE [LARGE SCALE GENOMIC DNA]</scope>
    <source>
        <strain evidence="14 15">CBS 125763</strain>
    </source>
</reference>
<dbReference type="Gene3D" id="3.20.20.80">
    <property type="entry name" value="Glycosidases"/>
    <property type="match status" value="1"/>
</dbReference>
<dbReference type="OrthoDB" id="6501611at2759"/>
<keyword evidence="5 10" id="KW-0119">Carbohydrate metabolism</keyword>
<comment type="function">
    <text evidence="8 10">Alpha-glucuronidase involved in the hydrolysis of xylan, a major structural heterogeneous polysaccharide found in plant biomass representing the second most abundant polysaccharide in the biosphere, after cellulose. Releases 4-O-methylglucuronic acid from xylan.</text>
</comment>
<dbReference type="Gene3D" id="3.90.1330.10">
    <property type="entry name" value="Alpha-glucuronidase, C-terminal domain"/>
    <property type="match status" value="1"/>
</dbReference>
<dbReference type="GO" id="GO:0045493">
    <property type="term" value="P:xylan catabolic process"/>
    <property type="evidence" value="ECO:0007669"/>
    <property type="project" value="UniProtKB-KW"/>
</dbReference>
<evidence type="ECO:0000259" key="13">
    <source>
        <dbReference type="Pfam" id="PF07488"/>
    </source>
</evidence>
<dbReference type="EMBL" id="LVYI01000009">
    <property type="protein sequence ID" value="OAP56515.1"/>
    <property type="molecule type" value="Genomic_DNA"/>
</dbReference>
<dbReference type="CDD" id="cd02795">
    <property type="entry name" value="CBM6-CBM35-CBM36_like"/>
    <property type="match status" value="1"/>
</dbReference>
<dbReference type="InterPro" id="IPR011099">
    <property type="entry name" value="Glyco_hydro_67_C"/>
</dbReference>
<comment type="catalytic activity">
    <reaction evidence="9 10">
        <text>an alpha-D-glucuronoside + H2O = D-glucuronate + an alcohol</text>
        <dbReference type="Rhea" id="RHEA:20005"/>
        <dbReference type="ChEBI" id="CHEBI:15377"/>
        <dbReference type="ChEBI" id="CHEBI:30879"/>
        <dbReference type="ChEBI" id="CHEBI:58720"/>
        <dbReference type="ChEBI" id="CHEBI:58899"/>
        <dbReference type="EC" id="3.2.1.139"/>
    </reaction>
</comment>
<dbReference type="InterPro" id="IPR005154">
    <property type="entry name" value="Glyco_hydro_67_aGlcAse_N"/>
</dbReference>
<comment type="similarity">
    <text evidence="1 10">Belongs to the glycosyl hydrolase 67 family.</text>
</comment>
<gene>
    <name evidence="10" type="primary">aguA</name>
    <name evidence="14" type="ORF">AYL99_09694</name>
</gene>
<evidence type="ECO:0000256" key="3">
    <source>
        <dbReference type="ARBA" id="ARBA00022651"/>
    </source>
</evidence>
<proteinExistence type="inferred from homology"/>
<dbReference type="Proteomes" id="UP000078343">
    <property type="component" value="Unassembled WGS sequence"/>
</dbReference>
<evidence type="ECO:0000256" key="7">
    <source>
        <dbReference type="ARBA" id="ARBA00023326"/>
    </source>
</evidence>
<sequence>MPAYPSRRITSLFKVQSRLIDIMQPMNATGPSAEKFILKVAVASWGTGKPSSSKSSESSTMRSILVLAAAASFAAAETGIDAWLRYAPISSPPSSQNLPSSIISLNATANGPVHMAAVELQKGLAGILGHNLSVVYPVSYLPGNTTSSILVGTVAEYANSFGGSPQIPSLVEDGYWLNTTGSTVQILGHNERGALYGAFQYLSMLAQGNFSNVAYASNPDAPLRWVNQWDNLDGSIERGYGGPSIFFTNGTVVNNLDRVSAYGRLLSSIGINAIIVNNVNANASLLTTENVEGLGRIADAFRPYGVQVGIALNFASPSANLVYGNLSTFDPLDTDVIAWWTNVTNVLYERVPDLAGYLVKANSEGQPGPLTYNRTLAQGANLFANALQPHGGILVFRAFVYDSVNLNESVWKEDRANAAVDFFTGLDGKFAENAVVQIKYGPIDFQVREPASPLFAYLQNTSTSIELEVTQEYLGQQCHLVYLPPLWKTVLDFDMRANHTQSLVRDIVTGKRFNRPLGGAAAVVNVGTNDTWLGSHLSMSNLYGYGRLAWDFSSDPEAILQDWIRLTFGSNPDVVAAITNMSMSSWPAYENYSGNLGIQTLTDILYTHFGPNPQSQDNNPWGQWTRADHKTIGMDRTVSNGTGFAGQYPAEVAAMYENISTTPDNLLLWFHHVNYTQRLQSGETVIQHFYNAHYEGADTAQTFVTQWEGLQGKVDQERYNETLFRLTYQAGHSIVWRDAITNFYHNLSGIADSQNRVGNHPWRVEAESMTLKGYEPYTVSPFEAASNVTAIVTSANTTTGTATTTLNFPNGTYNLAVNYYDLIGGKSQWTVSVNNRQVGSWVGDLEDRLGHAPSIYLDGHSAARITFPNVTIARGDVLKIVGVADGIEPAPLDYISVLPAGVVD</sequence>
<dbReference type="GeneID" id="30013862"/>
<keyword evidence="3 10" id="KW-0858">Xylan degradation</keyword>
<dbReference type="Pfam" id="PF07488">
    <property type="entry name" value="Glyco_hydro_67M"/>
    <property type="match status" value="1"/>
</dbReference>
<keyword evidence="7 10" id="KW-0624">Polysaccharide degradation</keyword>
<dbReference type="EC" id="3.2.1.139" evidence="2 10"/>